<dbReference type="Proteomes" id="UP000000763">
    <property type="component" value="Chromosome 12"/>
</dbReference>
<evidence type="ECO:0000313" key="7">
    <source>
        <dbReference type="EMBL" id="BAH95640.1"/>
    </source>
</evidence>
<evidence type="ECO:0000256" key="3">
    <source>
        <dbReference type="SAM" id="MobiDB-lite"/>
    </source>
</evidence>
<dbReference type="Pfam" id="PF12776">
    <property type="entry name" value="Myb_DNA-bind_3"/>
    <property type="match status" value="1"/>
</dbReference>
<dbReference type="PANTHER" id="PTHR46934">
    <property type="entry name" value="MYB_DNA-BIND_3 DOMAIN-CONTAINING PROTEIN-RELATED"/>
    <property type="match status" value="1"/>
</dbReference>
<evidence type="ECO:0000313" key="8">
    <source>
        <dbReference type="Proteomes" id="UP000000763"/>
    </source>
</evidence>
<evidence type="ECO:0000256" key="2">
    <source>
        <dbReference type="ARBA" id="ARBA00022723"/>
    </source>
</evidence>
<dbReference type="Pfam" id="PF13359">
    <property type="entry name" value="DDE_Tnp_4"/>
    <property type="match status" value="1"/>
</dbReference>
<dbReference type="InterPro" id="IPR027806">
    <property type="entry name" value="HARBI1_dom"/>
</dbReference>
<keyword evidence="2" id="KW-0479">Metal-binding</keyword>
<feature type="region of interest" description="Disordered" evidence="3">
    <location>
        <begin position="632"/>
        <end position="695"/>
    </location>
</feature>
<feature type="region of interest" description="Disordered" evidence="3">
    <location>
        <begin position="405"/>
        <end position="441"/>
    </location>
</feature>
<organism evidence="7 8">
    <name type="scientific">Oryza sativa subsp. japonica</name>
    <name type="common">Rice</name>
    <dbReference type="NCBI Taxonomy" id="39947"/>
    <lineage>
        <taxon>Eukaryota</taxon>
        <taxon>Viridiplantae</taxon>
        <taxon>Streptophyta</taxon>
        <taxon>Embryophyta</taxon>
        <taxon>Tracheophyta</taxon>
        <taxon>Spermatophyta</taxon>
        <taxon>Magnoliopsida</taxon>
        <taxon>Liliopsida</taxon>
        <taxon>Poales</taxon>
        <taxon>Poaceae</taxon>
        <taxon>BOP clade</taxon>
        <taxon>Oryzoideae</taxon>
        <taxon>Oryzeae</taxon>
        <taxon>Oryzinae</taxon>
        <taxon>Oryza</taxon>
        <taxon>Oryza sativa</taxon>
    </lineage>
</organism>
<name>C7J9U7_ORYSJ</name>
<protein>
    <submittedName>
        <fullName evidence="7">Os12g0299600 protein</fullName>
    </submittedName>
</protein>
<feature type="domain" description="DDE Tnp4" evidence="5">
    <location>
        <begin position="170"/>
        <end position="329"/>
    </location>
</feature>
<dbReference type="KEGG" id="dosa:Os12g0299600"/>
<evidence type="ECO:0000259" key="4">
    <source>
        <dbReference type="Pfam" id="PF12776"/>
    </source>
</evidence>
<gene>
    <name evidence="7" type="ordered locus">Os12g0299600</name>
</gene>
<dbReference type="GO" id="GO:0046872">
    <property type="term" value="F:metal ion binding"/>
    <property type="evidence" value="ECO:0007669"/>
    <property type="project" value="UniProtKB-KW"/>
</dbReference>
<comment type="cofactor">
    <cofactor evidence="1">
        <name>a divalent metal cation</name>
        <dbReference type="ChEBI" id="CHEBI:60240"/>
    </cofactor>
</comment>
<evidence type="ECO:0000259" key="6">
    <source>
        <dbReference type="Pfam" id="PF26138"/>
    </source>
</evidence>
<dbReference type="Pfam" id="PF26138">
    <property type="entry name" value="DUF8040"/>
    <property type="match status" value="1"/>
</dbReference>
<evidence type="ECO:0000256" key="1">
    <source>
        <dbReference type="ARBA" id="ARBA00001968"/>
    </source>
</evidence>
<dbReference type="InterPro" id="IPR058353">
    <property type="entry name" value="DUF8040"/>
</dbReference>
<dbReference type="AlphaFoldDB" id="C7J9U7"/>
<reference evidence="7 8" key="1">
    <citation type="journal article" date="2005" name="Nature">
        <title>The map-based sequence of the rice genome.</title>
        <authorList>
            <consortium name="International rice genome sequencing project (IRGSP)"/>
            <person name="Matsumoto T."/>
            <person name="Wu J."/>
            <person name="Kanamori H."/>
            <person name="Katayose Y."/>
            <person name="Fujisawa M."/>
            <person name="Namiki N."/>
            <person name="Mizuno H."/>
            <person name="Yamamoto K."/>
            <person name="Antonio B.A."/>
            <person name="Baba T."/>
            <person name="Sakata K."/>
            <person name="Nagamura Y."/>
            <person name="Aoki H."/>
            <person name="Arikawa K."/>
            <person name="Arita K."/>
            <person name="Bito T."/>
            <person name="Chiden Y."/>
            <person name="Fujitsuka N."/>
            <person name="Fukunaka R."/>
            <person name="Hamada M."/>
            <person name="Harada C."/>
            <person name="Hayashi A."/>
            <person name="Hijishita S."/>
            <person name="Honda M."/>
            <person name="Hosokawa S."/>
            <person name="Ichikawa Y."/>
            <person name="Idonuma A."/>
            <person name="Iijima M."/>
            <person name="Ikeda M."/>
            <person name="Ikeno M."/>
            <person name="Ito K."/>
            <person name="Ito S."/>
            <person name="Ito T."/>
            <person name="Ito Y."/>
            <person name="Ito Y."/>
            <person name="Iwabuchi A."/>
            <person name="Kamiya K."/>
            <person name="Karasawa W."/>
            <person name="Kurita K."/>
            <person name="Katagiri S."/>
            <person name="Kikuta A."/>
            <person name="Kobayashi H."/>
            <person name="Kobayashi N."/>
            <person name="Machita K."/>
            <person name="Maehara T."/>
            <person name="Masukawa M."/>
            <person name="Mizubayashi T."/>
            <person name="Mukai Y."/>
            <person name="Nagasaki H."/>
            <person name="Nagata Y."/>
            <person name="Naito S."/>
            <person name="Nakashima M."/>
            <person name="Nakama Y."/>
            <person name="Nakamichi Y."/>
            <person name="Nakamura M."/>
            <person name="Meguro A."/>
            <person name="Negishi M."/>
            <person name="Ohta I."/>
            <person name="Ohta T."/>
            <person name="Okamoto M."/>
            <person name="Ono N."/>
            <person name="Saji S."/>
            <person name="Sakaguchi M."/>
            <person name="Sakai K."/>
            <person name="Shibata M."/>
            <person name="Shimokawa T."/>
            <person name="Song J."/>
            <person name="Takazaki Y."/>
            <person name="Terasawa K."/>
            <person name="Tsugane M."/>
            <person name="Tsuji K."/>
            <person name="Ueda S."/>
            <person name="Waki K."/>
            <person name="Yamagata H."/>
            <person name="Yamamoto M."/>
            <person name="Yamamoto S."/>
            <person name="Yamane H."/>
            <person name="Yoshiki S."/>
            <person name="Yoshihara R."/>
            <person name="Yukawa K."/>
            <person name="Zhong H."/>
            <person name="Yano M."/>
            <person name="Yuan Q."/>
            <person name="Ouyang S."/>
            <person name="Liu J."/>
            <person name="Jones K.M."/>
            <person name="Gansberger K."/>
            <person name="Moffat K."/>
            <person name="Hill J."/>
            <person name="Bera J."/>
            <person name="Fadrosh D."/>
            <person name="Jin S."/>
            <person name="Johri S."/>
            <person name="Kim M."/>
            <person name="Overton L."/>
            <person name="Reardon M."/>
            <person name="Tsitrin T."/>
            <person name="Vuong H."/>
            <person name="Weaver B."/>
            <person name="Ciecko A."/>
            <person name="Tallon L."/>
            <person name="Jackson J."/>
            <person name="Pai G."/>
            <person name="Aken S.V."/>
            <person name="Utterback T."/>
            <person name="Reidmuller S."/>
            <person name="Feldblyum T."/>
            <person name="Hsiao J."/>
            <person name="Zismann V."/>
            <person name="Iobst S."/>
            <person name="de Vazeille A.R."/>
            <person name="Buell C.R."/>
            <person name="Ying K."/>
            <person name="Li Y."/>
            <person name="Lu T."/>
            <person name="Huang Y."/>
            <person name="Zhao Q."/>
            <person name="Feng Q."/>
            <person name="Zhang L."/>
            <person name="Zhu J."/>
            <person name="Weng Q."/>
            <person name="Mu J."/>
            <person name="Lu Y."/>
            <person name="Fan D."/>
            <person name="Liu Y."/>
            <person name="Guan J."/>
            <person name="Zhang Y."/>
            <person name="Yu S."/>
            <person name="Liu X."/>
            <person name="Zhang Y."/>
            <person name="Hong G."/>
            <person name="Han B."/>
            <person name="Choisne N."/>
            <person name="Demange N."/>
            <person name="Orjeda G."/>
            <person name="Samain S."/>
            <person name="Cattolico L."/>
            <person name="Pelletier E."/>
            <person name="Couloux A."/>
            <person name="Segurens B."/>
            <person name="Wincker P."/>
            <person name="D'Hont A."/>
            <person name="Scarpelli C."/>
            <person name="Weissenbach J."/>
            <person name="Salanoubat M."/>
            <person name="Quetier F."/>
            <person name="Yu Y."/>
            <person name="Kim H.R."/>
            <person name="Rambo T."/>
            <person name="Currie J."/>
            <person name="Collura K."/>
            <person name="Luo M."/>
            <person name="Yang T."/>
            <person name="Ammiraju J.S.S."/>
            <person name="Engler F."/>
            <person name="Soderlund C."/>
            <person name="Wing R.A."/>
            <person name="Palmer L.E."/>
            <person name="de la Bastide M."/>
            <person name="Spiegel L."/>
            <person name="Nascimento L."/>
            <person name="Zutavern T."/>
            <person name="O'Shaughnessy A."/>
            <person name="Dike S."/>
            <person name="Dedhia N."/>
            <person name="Preston R."/>
            <person name="Balija V."/>
            <person name="McCombie W.R."/>
            <person name="Chow T."/>
            <person name="Chen H."/>
            <person name="Chung M."/>
            <person name="Chen C."/>
            <person name="Shaw J."/>
            <person name="Wu H."/>
            <person name="Hsiao K."/>
            <person name="Chao Y."/>
            <person name="Chu M."/>
            <person name="Cheng C."/>
            <person name="Hour A."/>
            <person name="Lee P."/>
            <person name="Lin S."/>
            <person name="Lin Y."/>
            <person name="Liou J."/>
            <person name="Liu S."/>
            <person name="Hsing Y."/>
            <person name="Raghuvanshi S."/>
            <person name="Mohanty A."/>
            <person name="Bharti A.K."/>
            <person name="Gaur A."/>
            <person name="Gupta V."/>
            <person name="Kumar D."/>
            <person name="Ravi V."/>
            <person name="Vij S."/>
            <person name="Kapur A."/>
            <person name="Khurana P."/>
            <person name="Khurana P."/>
            <person name="Khurana J.P."/>
            <person name="Tyagi A.K."/>
            <person name="Gaikwad K."/>
            <person name="Singh A."/>
            <person name="Dalal V."/>
            <person name="Srivastava S."/>
            <person name="Dixit A."/>
            <person name="Pal A.K."/>
            <person name="Ghazi I.A."/>
            <person name="Yadav M."/>
            <person name="Pandit A."/>
            <person name="Bhargava A."/>
            <person name="Sureshbabu K."/>
            <person name="Batra K."/>
            <person name="Sharma T.R."/>
            <person name="Mohapatra T."/>
            <person name="Singh N.K."/>
            <person name="Messing J."/>
            <person name="Nelson A.B."/>
            <person name="Fuks G."/>
            <person name="Kavchok S."/>
            <person name="Keizer G."/>
            <person name="Linton E."/>
            <person name="Llaca V."/>
            <person name="Song R."/>
            <person name="Tanyolac B."/>
            <person name="Young S."/>
            <person name="Ho-Il K."/>
            <person name="Hahn J.H."/>
            <person name="Sangsakoo G."/>
            <person name="Vanavichit A."/>
            <person name="de Mattos Luiz.A.T."/>
            <person name="Zimmer P.D."/>
            <person name="Malone G."/>
            <person name="Dellagostin O."/>
            <person name="de Oliveira A.C."/>
            <person name="Bevan M."/>
            <person name="Bancroft I."/>
            <person name="Minx P."/>
            <person name="Cordum H."/>
            <person name="Wilson R."/>
            <person name="Cheng Z."/>
            <person name="Jin W."/>
            <person name="Jiang J."/>
            <person name="Leong S.A."/>
            <person name="Iwama H."/>
            <person name="Gojobori T."/>
            <person name="Itoh T."/>
            <person name="Niimura Y."/>
            <person name="Fujii Y."/>
            <person name="Habara T."/>
            <person name="Sakai H."/>
            <person name="Sato Y."/>
            <person name="Wilson G."/>
            <person name="Kumar K."/>
            <person name="McCouch S."/>
            <person name="Juretic N."/>
            <person name="Hoen D."/>
            <person name="Wright S."/>
            <person name="Bruskiewich R."/>
            <person name="Bureau T."/>
            <person name="Miyao A."/>
            <person name="Hirochika H."/>
            <person name="Nishikawa T."/>
            <person name="Kadowaki K."/>
            <person name="Sugiura M."/>
            <person name="Burr B."/>
            <person name="Sasaki T."/>
        </authorList>
    </citation>
    <scope>NUCLEOTIDE SEQUENCE [LARGE SCALE GENOMIC DNA]</scope>
    <source>
        <strain evidence="8">cv. Nipponbare</strain>
    </source>
</reference>
<dbReference type="EMBL" id="AP008218">
    <property type="protein sequence ID" value="BAH95640.1"/>
    <property type="molecule type" value="Genomic_DNA"/>
</dbReference>
<accession>C7J9U7</accession>
<feature type="domain" description="Myb/SANT-like" evidence="4">
    <location>
        <begin position="440"/>
        <end position="534"/>
    </location>
</feature>
<evidence type="ECO:0000259" key="5">
    <source>
        <dbReference type="Pfam" id="PF13359"/>
    </source>
</evidence>
<proteinExistence type="predicted"/>
<feature type="compositionally biased region" description="Basic and acidic residues" evidence="3">
    <location>
        <begin position="671"/>
        <end position="695"/>
    </location>
</feature>
<reference evidence="8" key="2">
    <citation type="journal article" date="2008" name="Nucleic Acids Res.">
        <title>The rice annotation project database (RAP-DB): 2008 update.</title>
        <authorList>
            <consortium name="The rice annotation project (RAP)"/>
        </authorList>
    </citation>
    <scope>GENOME REANNOTATION</scope>
    <source>
        <strain evidence="8">cv. Nipponbare</strain>
    </source>
</reference>
<dbReference type="PANTHER" id="PTHR46934:SF8">
    <property type="entry name" value="OS06G0481800 PROTEIN"/>
    <property type="match status" value="1"/>
</dbReference>
<dbReference type="InterPro" id="IPR024752">
    <property type="entry name" value="Myb/SANT-like_dom"/>
</dbReference>
<feature type="compositionally biased region" description="Basic and acidic residues" evidence="3">
    <location>
        <begin position="634"/>
        <end position="662"/>
    </location>
</feature>
<feature type="domain" description="DUF8040" evidence="6">
    <location>
        <begin position="40"/>
        <end position="133"/>
    </location>
</feature>
<sequence length="754" mass="87595">MADEIKRRREEDDDMMLFIFPAMYMLCGTTNSEKIPRHISRLSGKERLQEILEGHVMDCKVAFRMEPHVFKTIANYLREEKLLKDSRGLRIEEKLGIFMFMLAHNASFQDLQYEFKHSGSTLHRHIKSIFKIIPALTYRFLKLPHANQTHWKIRTNPRFFPYFKNCIGAIDGTHIPITIDGEKAAPYRNRKGTLSQNVMVACDFDLNFTFISCGWEGSATDARVLRSAMNSGFQVPNGKFFLVDGGYANTPQFIAPYRGVRYHLKEFGRGHRRPRDYKELFNHRHAILRNHVERALGVLKKRFPILKVGTFHRIKNQVRIPAAAAVFHNMIRLLNGDEGWLDNQPDNIEPTNFVDLPEGDSEYQNDVPSLSNQMISGNNIRDMIAKKMWEDYVLMMFGRLSPKASLLQQQQRHPQKKASPKSCSIQKKKASPKAQQSRASWNPGLEKALVDLLHEHNNPHYRCQNGWTSEAWNKVVKEFRDRHPYVAMNKQQIQDKEKELKRDYRLLKEARKQSGASWDNQRCMIVADDAVWANIITSNEKVRKFSKNKSFPLFESLGELYDGQTAEGNMNFTSIEPFQHATLTQVNEYLERSDSFPDVNWVADDDETTEVQDEDNAVEHENQGSHITITSRANGEKNVKKTKSTERERVEKTPKRNKRNDVVDMMGSYLEMRKRQSEEEEAKKREEEAKKREEASKVDDCSIRNCITVVESMEELSNEEKVKSFGVFKDAQNREIFMSAGPMTRLIWLRTMLV</sequence>